<comment type="caution">
    <text evidence="3">The sequence shown here is derived from an EMBL/GenBank/DDBJ whole genome shotgun (WGS) entry which is preliminary data.</text>
</comment>
<dbReference type="InterPro" id="IPR014729">
    <property type="entry name" value="Rossmann-like_a/b/a_fold"/>
</dbReference>
<dbReference type="SUPFAM" id="SSF52402">
    <property type="entry name" value="Adenine nucleotide alpha hydrolases-like"/>
    <property type="match status" value="1"/>
</dbReference>
<keyword evidence="4" id="KW-1185">Reference proteome</keyword>
<dbReference type="InterPro" id="IPR011063">
    <property type="entry name" value="TilS/TtcA_N"/>
</dbReference>
<protein>
    <submittedName>
        <fullName evidence="3">PP-loop family</fullName>
    </submittedName>
</protein>
<evidence type="ECO:0000313" key="4">
    <source>
        <dbReference type="Proteomes" id="UP001458880"/>
    </source>
</evidence>
<dbReference type="Gene3D" id="3.40.50.620">
    <property type="entry name" value="HUPs"/>
    <property type="match status" value="1"/>
</dbReference>
<reference evidence="3 4" key="1">
    <citation type="journal article" date="2024" name="BMC Genomics">
        <title>De novo assembly and annotation of Popillia japonica's genome with initial clues to its potential as an invasive pest.</title>
        <authorList>
            <person name="Cucini C."/>
            <person name="Boschi S."/>
            <person name="Funari R."/>
            <person name="Cardaioli E."/>
            <person name="Iannotti N."/>
            <person name="Marturano G."/>
            <person name="Paoli F."/>
            <person name="Bruttini M."/>
            <person name="Carapelli A."/>
            <person name="Frati F."/>
            <person name="Nardi F."/>
        </authorList>
    </citation>
    <scope>NUCLEOTIDE SEQUENCE [LARGE SCALE GENOMIC DNA]</scope>
    <source>
        <strain evidence="3">DMR45628</strain>
    </source>
</reference>
<feature type="compositionally biased region" description="Polar residues" evidence="1">
    <location>
        <begin position="490"/>
        <end position="510"/>
    </location>
</feature>
<dbReference type="EMBL" id="JASPKY010000219">
    <property type="protein sequence ID" value="KAK9719480.1"/>
    <property type="molecule type" value="Genomic_DNA"/>
</dbReference>
<dbReference type="CDD" id="cd24138">
    <property type="entry name" value="TtcA-like"/>
    <property type="match status" value="1"/>
</dbReference>
<feature type="region of interest" description="Disordered" evidence="1">
    <location>
        <begin position="817"/>
        <end position="845"/>
    </location>
</feature>
<sequence length="845" mass="95542">MNNLYLELLRPGFTRISLPYFISDAELAFVMEAVKMVATEGWKLLPQYIVDLDTGEWRHHTNTIQKDRKWLGSIRYVDGKMTMNERRISGPGLFPQNYSECLQTARNLFNRARKTALRNPYEDQGMRFDSRAENLRWFMLPHEAQNILTSNAQNVKHSVPFDPRNSCMMKRSDSAKDGDKSGAKSNNSSPRHYSLSAMDDPRLITCSSPLPYFVQDGNTLYYSNPYVTSMHQPVNFAVGESVNAAMLEPIPNSPHFFRERCLSLGAPTVSPPVLSPQTRISLGIHQQRQRNCSCSSQTDLHSLDSDINTSPTHSLNILSNSFDYSMIGRASPAPDLQTYVTEVTKELATNIKSEIREVISKVEDALECSDTVDMNALGFNYDKQGSSSEDGRSDSISANEVAEYIEKVSKEMANEVKSEIRDVVSAVDVYFTPERRCFSRASSSGDSEKVSKNDKSDRYTPGSSSETVIQMIKKSSSSSRLSDEELSQSTEKPCQNKLLTSNVTSVSSQDSGINLSFHELEHGEYQTRSSAERQPFYNEKLKKRTLHRHSENSDSSESDKSSNESVNSTKWICPPKNIWQPTVEAMQEYEMIKNGDKIMICLSGGKDSLTLLHALLQYQSMVLNKGVVFTIAAVIIDPEASGCDPCVLIPHLKALGVHYIINDDSDLIRNRELPPENYFSFCTTDIRHRLYEIAKNGEFNVIAVGQHLDDLVENFLLSIFHKGRLKTLKAHYYIREYNLRVIRPLIYVREKAIKQLVSGNNLPAVINSSVCPEITKQRQKVRQVLVQHEMLFPRFFTSLRSSLHTLMTPAALDESELKSRRRLKTKETDASSDAETDEEPILKND</sequence>
<feature type="domain" description="tRNA(Ile)-lysidine/2-thiocytidine synthase N-terminal" evidence="2">
    <location>
        <begin position="597"/>
        <end position="769"/>
    </location>
</feature>
<feature type="compositionally biased region" description="Basic and acidic residues" evidence="1">
    <location>
        <begin position="446"/>
        <end position="458"/>
    </location>
</feature>
<feature type="compositionally biased region" description="Basic and acidic residues" evidence="1">
    <location>
        <begin position="170"/>
        <end position="182"/>
    </location>
</feature>
<evidence type="ECO:0000256" key="1">
    <source>
        <dbReference type="SAM" id="MobiDB-lite"/>
    </source>
</evidence>
<dbReference type="AlphaFoldDB" id="A0AAW1KI23"/>
<dbReference type="Pfam" id="PF01171">
    <property type="entry name" value="ATP_bind_3"/>
    <property type="match status" value="1"/>
</dbReference>
<dbReference type="PANTHER" id="PTHR43686:SF1">
    <property type="entry name" value="AMINOTRAN_5 DOMAIN-CONTAINING PROTEIN"/>
    <property type="match status" value="1"/>
</dbReference>
<feature type="region of interest" description="Disordered" evidence="1">
    <location>
        <begin position="524"/>
        <end position="569"/>
    </location>
</feature>
<gene>
    <name evidence="3" type="ORF">QE152_g22633</name>
</gene>
<feature type="compositionally biased region" description="Basic and acidic residues" evidence="1">
    <location>
        <begin position="548"/>
        <end position="562"/>
    </location>
</feature>
<feature type="compositionally biased region" description="Acidic residues" evidence="1">
    <location>
        <begin position="830"/>
        <end position="839"/>
    </location>
</feature>
<dbReference type="Proteomes" id="UP001458880">
    <property type="component" value="Unassembled WGS sequence"/>
</dbReference>
<name>A0AAW1KI23_POPJA</name>
<evidence type="ECO:0000259" key="2">
    <source>
        <dbReference type="Pfam" id="PF01171"/>
    </source>
</evidence>
<dbReference type="PANTHER" id="PTHR43686">
    <property type="entry name" value="SULFURTRANSFERASE-RELATED"/>
    <property type="match status" value="1"/>
</dbReference>
<feature type="region of interest" description="Disordered" evidence="1">
    <location>
        <begin position="155"/>
        <end position="195"/>
    </location>
</feature>
<feature type="region of interest" description="Disordered" evidence="1">
    <location>
        <begin position="439"/>
        <end position="510"/>
    </location>
</feature>
<evidence type="ECO:0000313" key="3">
    <source>
        <dbReference type="EMBL" id="KAK9719480.1"/>
    </source>
</evidence>
<organism evidence="3 4">
    <name type="scientific">Popillia japonica</name>
    <name type="common">Japanese beetle</name>
    <dbReference type="NCBI Taxonomy" id="7064"/>
    <lineage>
        <taxon>Eukaryota</taxon>
        <taxon>Metazoa</taxon>
        <taxon>Ecdysozoa</taxon>
        <taxon>Arthropoda</taxon>
        <taxon>Hexapoda</taxon>
        <taxon>Insecta</taxon>
        <taxon>Pterygota</taxon>
        <taxon>Neoptera</taxon>
        <taxon>Endopterygota</taxon>
        <taxon>Coleoptera</taxon>
        <taxon>Polyphaga</taxon>
        <taxon>Scarabaeiformia</taxon>
        <taxon>Scarabaeidae</taxon>
        <taxon>Rutelinae</taxon>
        <taxon>Popillia</taxon>
    </lineage>
</organism>
<accession>A0AAW1KI23</accession>
<proteinExistence type="predicted"/>